<keyword evidence="2" id="KW-1185">Reference proteome</keyword>
<dbReference type="EMBL" id="BGZK01000080">
    <property type="protein sequence ID" value="GBP16591.1"/>
    <property type="molecule type" value="Genomic_DNA"/>
</dbReference>
<evidence type="ECO:0000313" key="2">
    <source>
        <dbReference type="Proteomes" id="UP000299102"/>
    </source>
</evidence>
<comment type="caution">
    <text evidence="1">The sequence shown here is derived from an EMBL/GenBank/DDBJ whole genome shotgun (WGS) entry which is preliminary data.</text>
</comment>
<dbReference type="AlphaFoldDB" id="A0A4C1TRH0"/>
<sequence length="189" mass="20714">MIDLGIGIQQERIQPVKARPAPLRWISAKAASEYTPRESSLAQTNFALCSAQVDRYVTIQTDAFDGGGVARASAGRARAAGGCRTRCRPRFHVLRCLINDLNKSDIDRTPDLDQRTANRFRTPTAPVKWPETEGISGQWKLITGEYGSGGETRELLTTPQHTHRPRYAPGDTAGAGCTTPVLRNLISRV</sequence>
<dbReference type="Proteomes" id="UP000299102">
    <property type="component" value="Unassembled WGS sequence"/>
</dbReference>
<accession>A0A4C1TRH0</accession>
<proteinExistence type="predicted"/>
<name>A0A4C1TRH0_EUMVA</name>
<evidence type="ECO:0000313" key="1">
    <source>
        <dbReference type="EMBL" id="GBP16591.1"/>
    </source>
</evidence>
<gene>
    <name evidence="1" type="ORF">EVAR_19386_1</name>
</gene>
<protein>
    <submittedName>
        <fullName evidence="1">Uncharacterized protein</fullName>
    </submittedName>
</protein>
<reference evidence="1 2" key="1">
    <citation type="journal article" date="2019" name="Commun. Biol.">
        <title>The bagworm genome reveals a unique fibroin gene that provides high tensile strength.</title>
        <authorList>
            <person name="Kono N."/>
            <person name="Nakamura H."/>
            <person name="Ohtoshi R."/>
            <person name="Tomita M."/>
            <person name="Numata K."/>
            <person name="Arakawa K."/>
        </authorList>
    </citation>
    <scope>NUCLEOTIDE SEQUENCE [LARGE SCALE GENOMIC DNA]</scope>
</reference>
<organism evidence="1 2">
    <name type="scientific">Eumeta variegata</name>
    <name type="common">Bagworm moth</name>
    <name type="synonym">Eumeta japonica</name>
    <dbReference type="NCBI Taxonomy" id="151549"/>
    <lineage>
        <taxon>Eukaryota</taxon>
        <taxon>Metazoa</taxon>
        <taxon>Ecdysozoa</taxon>
        <taxon>Arthropoda</taxon>
        <taxon>Hexapoda</taxon>
        <taxon>Insecta</taxon>
        <taxon>Pterygota</taxon>
        <taxon>Neoptera</taxon>
        <taxon>Endopterygota</taxon>
        <taxon>Lepidoptera</taxon>
        <taxon>Glossata</taxon>
        <taxon>Ditrysia</taxon>
        <taxon>Tineoidea</taxon>
        <taxon>Psychidae</taxon>
        <taxon>Oiketicinae</taxon>
        <taxon>Eumeta</taxon>
    </lineage>
</organism>